<proteinExistence type="predicted"/>
<dbReference type="OrthoDB" id="3784126at2759"/>
<accession>A0A6G1JNE8</accession>
<protein>
    <recommendedName>
        <fullName evidence="3">Fungal N-terminal domain-containing protein</fullName>
    </recommendedName>
</protein>
<name>A0A6G1JNE8_9PLEO</name>
<evidence type="ECO:0000313" key="1">
    <source>
        <dbReference type="EMBL" id="KAF2691750.1"/>
    </source>
</evidence>
<reference evidence="1" key="1">
    <citation type="journal article" date="2020" name="Stud. Mycol.">
        <title>101 Dothideomycetes genomes: a test case for predicting lifestyles and emergence of pathogens.</title>
        <authorList>
            <person name="Haridas S."/>
            <person name="Albert R."/>
            <person name="Binder M."/>
            <person name="Bloem J."/>
            <person name="Labutti K."/>
            <person name="Salamov A."/>
            <person name="Andreopoulos B."/>
            <person name="Baker S."/>
            <person name="Barry K."/>
            <person name="Bills G."/>
            <person name="Bluhm B."/>
            <person name="Cannon C."/>
            <person name="Castanera R."/>
            <person name="Culley D."/>
            <person name="Daum C."/>
            <person name="Ezra D."/>
            <person name="Gonzalez J."/>
            <person name="Henrissat B."/>
            <person name="Kuo A."/>
            <person name="Liang C."/>
            <person name="Lipzen A."/>
            <person name="Lutzoni F."/>
            <person name="Magnuson J."/>
            <person name="Mondo S."/>
            <person name="Nolan M."/>
            <person name="Ohm R."/>
            <person name="Pangilinan J."/>
            <person name="Park H.-J."/>
            <person name="Ramirez L."/>
            <person name="Alfaro M."/>
            <person name="Sun H."/>
            <person name="Tritt A."/>
            <person name="Yoshinaga Y."/>
            <person name="Zwiers L.-H."/>
            <person name="Turgeon B."/>
            <person name="Goodwin S."/>
            <person name="Spatafora J."/>
            <person name="Crous P."/>
            <person name="Grigoriev I."/>
        </authorList>
    </citation>
    <scope>NUCLEOTIDE SEQUENCE</scope>
    <source>
        <strain evidence="1">CBS 122367</strain>
    </source>
</reference>
<organism evidence="1 2">
    <name type="scientific">Lentithecium fluviatile CBS 122367</name>
    <dbReference type="NCBI Taxonomy" id="1168545"/>
    <lineage>
        <taxon>Eukaryota</taxon>
        <taxon>Fungi</taxon>
        <taxon>Dikarya</taxon>
        <taxon>Ascomycota</taxon>
        <taxon>Pezizomycotina</taxon>
        <taxon>Dothideomycetes</taxon>
        <taxon>Pleosporomycetidae</taxon>
        <taxon>Pleosporales</taxon>
        <taxon>Massarineae</taxon>
        <taxon>Lentitheciaceae</taxon>
        <taxon>Lentithecium</taxon>
    </lineage>
</organism>
<gene>
    <name evidence="1" type="ORF">K458DRAFT_5114</name>
</gene>
<keyword evidence="2" id="KW-1185">Reference proteome</keyword>
<dbReference type="EMBL" id="MU005569">
    <property type="protein sequence ID" value="KAF2691750.1"/>
    <property type="molecule type" value="Genomic_DNA"/>
</dbReference>
<sequence length="157" mass="16998">MFAAGTRFDSCSKRKSIANLQYRLGSHKLPISIALGLIAIKSSEQKGEAMEDLSNNIAVVMNRISGQMEGLEISLQSLSDTDLDAHRGVIETLQGQDIILWQCLKVCTSAVDAAPLSTGYMVRRMEGFGSAKQLVTDTFGNAGPDPQGSYPLPWAMF</sequence>
<evidence type="ECO:0008006" key="3">
    <source>
        <dbReference type="Google" id="ProtNLM"/>
    </source>
</evidence>
<dbReference type="AlphaFoldDB" id="A0A6G1JNE8"/>
<dbReference type="Proteomes" id="UP000799291">
    <property type="component" value="Unassembled WGS sequence"/>
</dbReference>
<evidence type="ECO:0000313" key="2">
    <source>
        <dbReference type="Proteomes" id="UP000799291"/>
    </source>
</evidence>